<dbReference type="PROSITE" id="PS50082">
    <property type="entry name" value="WD_REPEATS_2"/>
    <property type="match status" value="11"/>
</dbReference>
<accession>A0A517XUV2</accession>
<dbReference type="InterPro" id="IPR011009">
    <property type="entry name" value="Kinase-like_dom_sf"/>
</dbReference>
<dbReference type="CDD" id="cd00200">
    <property type="entry name" value="WD40"/>
    <property type="match status" value="2"/>
</dbReference>
<evidence type="ECO:0000256" key="7">
    <source>
        <dbReference type="ARBA" id="ARBA00022777"/>
    </source>
</evidence>
<feature type="repeat" description="WD" evidence="9">
    <location>
        <begin position="794"/>
        <end position="835"/>
    </location>
</feature>
<dbReference type="Gene3D" id="3.30.200.20">
    <property type="entry name" value="Phosphorylase Kinase, domain 1"/>
    <property type="match status" value="1"/>
</dbReference>
<sequence>MVRNDCPAPHVLSAFNAGTLDDAQIETVGAHLDACPACRDRLADPGPADAVCRLVRRADQAGAETPEAGLLRAEELVGRLDADSTTRTPGWADGSARPPHADLSAEAREVLAPPEAPGEIGRLGPFRVLEVIGCGGMGVVFRAADPRLGRTVAVKVLRPHAARQAGLSDRFLAEARAVAAVQHDHVIPIYEIGAAAGRPYFVMAFAPGGTLAGELAAGPLEPRRAARLMREAASAVAFSHARGIVHRDLKPGNVLLDAAGRAVVTDFGLAKRADLGDADLTVAGQVMGTPNYMPPEQAQGRGAEVGPPADVYALGATLYALLTGRPPFQAATPLETLRQVVELDPVSPRAVNPAVPRDLDTVCLTCLRKEPANRYPTAAAVADELGRYLDGQPILARPAGRVERARKWARRNPAVAASLAGVGGVFLAAFALVTWSYLRAEKARVDEAGQRQTAEANERAERWGRYRANIAAASAALRLQNSGAARRALDDAPPEHRNWEWHHFHSQLDGAALVVPVPGGQVFALAISPSGRQVAVGCSSHPDVYLYDVATGRPDAVLRGHTAWATGVAYRPDGGQLATVAPDQTVRLWDPATGRETARFPIPGPPGDAGHPVTVSYNADGTRLVSNTTSRTDRLGVAGRLWDATTGRELAAGSGRHVGFLPVSFRPDGRRVVMADGDYVHVHDAATGRRLTTLGPHPLTVGALHYSSDGRRIASWQTSNTPSPYDTAAVGEYNAVRLWDAETGRETAVLRGHTTGVMTLTFSPDGARLVTAGGYPDNTARLWEAATGRPLAVLAGHKNTLEAVAFSPDGTRLVTNSLDQTARLWDGRTGRLVAVLGGHTGQVWHAVFSPTGTRLVTAAEDATLRLWDADTGELLAVLRGHGGEFTRGSGPVFTPDGARLLTGSADGTVRVWDTALAERNGILRGHESYVYDAAFGPDGERVASAAWDGTVRLWDATTGRQTGLLRHEAKIFHSVSFGGDGRRLAAVERDRGVAVWNTAADAPPWIVPMGFDEGSRAALSPDGTLLAAASTAGTVRLWDAAARREVAPLVGHDGSVADVAFRPDGRQLASTGHDGTVCLWDVAASARVAVLRGHTRTVWRVAFSADGTMLASGSADNTVRLWDARTHELLAVMPVGSAVYGVAFGPDGRRLAAGCRDNTIRLFDVARRQQVAELHGHTDYVHSVGWSPDGTRLVSGSGDLTVRVWDSLAAQDRARRTAGPAR</sequence>
<evidence type="ECO:0000256" key="2">
    <source>
        <dbReference type="ARBA" id="ARBA00022527"/>
    </source>
</evidence>
<dbReference type="PRINTS" id="PR00320">
    <property type="entry name" value="GPROTEINBRPT"/>
</dbReference>
<keyword evidence="5" id="KW-0677">Repeat</keyword>
<dbReference type="InterPro" id="IPR011047">
    <property type="entry name" value="Quinoprotein_ADH-like_sf"/>
</dbReference>
<keyword evidence="11" id="KW-0472">Membrane</keyword>
<evidence type="ECO:0000256" key="10">
    <source>
        <dbReference type="PROSITE-ProRule" id="PRU10141"/>
    </source>
</evidence>
<evidence type="ECO:0000256" key="5">
    <source>
        <dbReference type="ARBA" id="ARBA00022737"/>
    </source>
</evidence>
<keyword evidence="4 13" id="KW-0808">Transferase</keyword>
<feature type="repeat" description="WD" evidence="9">
    <location>
        <begin position="750"/>
        <end position="793"/>
    </location>
</feature>
<dbReference type="InterPro" id="IPR020472">
    <property type="entry name" value="WD40_PAC1"/>
</dbReference>
<feature type="repeat" description="WD" evidence="9">
    <location>
        <begin position="1049"/>
        <end position="1090"/>
    </location>
</feature>
<feature type="domain" description="Protein kinase" evidence="12">
    <location>
        <begin position="126"/>
        <end position="395"/>
    </location>
</feature>
<dbReference type="AlphaFoldDB" id="A0A517XUV2"/>
<dbReference type="FunFam" id="1.10.510.10:FF:000021">
    <property type="entry name" value="Serine/threonine protein kinase"/>
    <property type="match status" value="1"/>
</dbReference>
<dbReference type="PROSITE" id="PS50011">
    <property type="entry name" value="PROTEIN_KINASE_DOM"/>
    <property type="match status" value="1"/>
</dbReference>
<name>A0A517XUV2_9BACT</name>
<dbReference type="InterPro" id="IPR008271">
    <property type="entry name" value="Ser/Thr_kinase_AS"/>
</dbReference>
<evidence type="ECO:0000256" key="9">
    <source>
        <dbReference type="PROSITE-ProRule" id="PRU00221"/>
    </source>
</evidence>
<evidence type="ECO:0000256" key="3">
    <source>
        <dbReference type="ARBA" id="ARBA00022574"/>
    </source>
</evidence>
<dbReference type="EC" id="2.7.11.1" evidence="1"/>
<dbReference type="Gene3D" id="1.10.10.1320">
    <property type="entry name" value="Anti-sigma factor, zinc-finger domain"/>
    <property type="match status" value="1"/>
</dbReference>
<dbReference type="SUPFAM" id="SSF50969">
    <property type="entry name" value="YVTN repeat-like/Quinoprotein amine dehydrogenase"/>
    <property type="match status" value="1"/>
</dbReference>
<proteinExistence type="predicted"/>
<dbReference type="InterPro" id="IPR001680">
    <property type="entry name" value="WD40_rpt"/>
</dbReference>
<feature type="transmembrane region" description="Helical" evidence="11">
    <location>
        <begin position="414"/>
        <end position="438"/>
    </location>
</feature>
<feature type="repeat" description="WD" evidence="9">
    <location>
        <begin position="1137"/>
        <end position="1173"/>
    </location>
</feature>
<feature type="repeat" description="WD" evidence="9">
    <location>
        <begin position="558"/>
        <end position="599"/>
    </location>
</feature>
<keyword evidence="3 9" id="KW-0853">WD repeat</keyword>
<dbReference type="SUPFAM" id="SSF50998">
    <property type="entry name" value="Quinoprotein alcohol dehydrogenase-like"/>
    <property type="match status" value="2"/>
</dbReference>
<evidence type="ECO:0000313" key="13">
    <source>
        <dbReference type="EMBL" id="QDU21286.1"/>
    </source>
</evidence>
<protein>
    <recommendedName>
        <fullName evidence="1">non-specific serine/threonine protein kinase</fullName>
        <ecNumber evidence="1">2.7.11.1</ecNumber>
    </recommendedName>
</protein>
<dbReference type="Pfam" id="PF00400">
    <property type="entry name" value="WD40"/>
    <property type="match status" value="11"/>
</dbReference>
<dbReference type="Proteomes" id="UP000319576">
    <property type="component" value="Chromosome"/>
</dbReference>
<evidence type="ECO:0000256" key="4">
    <source>
        <dbReference type="ARBA" id="ARBA00022679"/>
    </source>
</evidence>
<keyword evidence="6 10" id="KW-0547">Nucleotide-binding</keyword>
<evidence type="ECO:0000313" key="14">
    <source>
        <dbReference type="Proteomes" id="UP000319576"/>
    </source>
</evidence>
<feature type="repeat" description="WD" evidence="9">
    <location>
        <begin position="1091"/>
        <end position="1132"/>
    </location>
</feature>
<keyword evidence="11" id="KW-0812">Transmembrane</keyword>
<dbReference type="SUPFAM" id="SSF56112">
    <property type="entry name" value="Protein kinase-like (PK-like)"/>
    <property type="match status" value="1"/>
</dbReference>
<dbReference type="InterPro" id="IPR015943">
    <property type="entry name" value="WD40/YVTN_repeat-like_dom_sf"/>
</dbReference>
<dbReference type="PROSITE" id="PS50294">
    <property type="entry name" value="WD_REPEATS_REGION"/>
    <property type="match status" value="9"/>
</dbReference>
<dbReference type="PANTHER" id="PTHR19879">
    <property type="entry name" value="TRANSCRIPTION INITIATION FACTOR TFIID"/>
    <property type="match status" value="1"/>
</dbReference>
<dbReference type="InterPro" id="IPR011044">
    <property type="entry name" value="Quino_amine_DH_bsu"/>
</dbReference>
<evidence type="ECO:0000259" key="12">
    <source>
        <dbReference type="PROSITE" id="PS50011"/>
    </source>
</evidence>
<keyword evidence="2" id="KW-0723">Serine/threonine-protein kinase</keyword>
<feature type="repeat" description="WD" evidence="9">
    <location>
        <begin position="893"/>
        <end position="913"/>
    </location>
</feature>
<dbReference type="KEGG" id="uli:ETAA1_32520"/>
<reference evidence="13 14" key="1">
    <citation type="submission" date="2019-02" db="EMBL/GenBank/DDBJ databases">
        <title>Deep-cultivation of Planctomycetes and their phenomic and genomic characterization uncovers novel biology.</title>
        <authorList>
            <person name="Wiegand S."/>
            <person name="Jogler M."/>
            <person name="Boedeker C."/>
            <person name="Pinto D."/>
            <person name="Vollmers J."/>
            <person name="Rivas-Marin E."/>
            <person name="Kohn T."/>
            <person name="Peeters S.H."/>
            <person name="Heuer A."/>
            <person name="Rast P."/>
            <person name="Oberbeckmann S."/>
            <person name="Bunk B."/>
            <person name="Jeske O."/>
            <person name="Meyerdierks A."/>
            <person name="Storesund J.E."/>
            <person name="Kallscheuer N."/>
            <person name="Luecker S."/>
            <person name="Lage O.M."/>
            <person name="Pohl T."/>
            <person name="Merkel B.J."/>
            <person name="Hornburger P."/>
            <person name="Mueller R.-W."/>
            <person name="Bruemmer F."/>
            <person name="Labrenz M."/>
            <person name="Spormann A.M."/>
            <person name="Op den Camp H."/>
            <person name="Overmann J."/>
            <person name="Amann R."/>
            <person name="Jetten M.S.M."/>
            <person name="Mascher T."/>
            <person name="Medema M.H."/>
            <person name="Devos D.P."/>
            <person name="Kaster A.-K."/>
            <person name="Ovreas L."/>
            <person name="Rohde M."/>
            <person name="Galperin M.Y."/>
            <person name="Jogler C."/>
        </authorList>
    </citation>
    <scope>NUCLEOTIDE SEQUENCE [LARGE SCALE GENOMIC DNA]</scope>
    <source>
        <strain evidence="13 14">ETA_A1</strain>
    </source>
</reference>
<feature type="repeat" description="WD" evidence="9">
    <location>
        <begin position="1018"/>
        <end position="1048"/>
    </location>
</feature>
<dbReference type="InterPro" id="IPR019775">
    <property type="entry name" value="WD40_repeat_CS"/>
</dbReference>
<dbReference type="GO" id="GO:0005524">
    <property type="term" value="F:ATP binding"/>
    <property type="evidence" value="ECO:0007669"/>
    <property type="project" value="UniProtKB-UniRule"/>
</dbReference>
<dbReference type="Pfam" id="PF00069">
    <property type="entry name" value="Pkinase"/>
    <property type="match status" value="1"/>
</dbReference>
<dbReference type="InterPro" id="IPR041916">
    <property type="entry name" value="Anti_sigma_zinc_sf"/>
</dbReference>
<keyword evidence="11" id="KW-1133">Transmembrane helix</keyword>
<dbReference type="OrthoDB" id="500858at2"/>
<dbReference type="SMART" id="SM00320">
    <property type="entry name" value="WD40"/>
    <property type="match status" value="15"/>
</dbReference>
<feature type="repeat" description="WD" evidence="9">
    <location>
        <begin position="923"/>
        <end position="964"/>
    </location>
</feature>
<dbReference type="Gene3D" id="2.130.10.10">
    <property type="entry name" value="YVTN repeat-like/Quinoprotein amine dehydrogenase"/>
    <property type="match status" value="6"/>
</dbReference>
<gene>
    <name evidence="13" type="primary">pknB_28</name>
    <name evidence="13" type="ORF">ETAA1_32520</name>
</gene>
<dbReference type="PROSITE" id="PS00107">
    <property type="entry name" value="PROTEIN_KINASE_ATP"/>
    <property type="match status" value="1"/>
</dbReference>
<evidence type="ECO:0000256" key="8">
    <source>
        <dbReference type="ARBA" id="ARBA00022840"/>
    </source>
</evidence>
<dbReference type="SMART" id="SM00220">
    <property type="entry name" value="S_TKc"/>
    <property type="match status" value="1"/>
</dbReference>
<feature type="repeat" description="WD" evidence="9">
    <location>
        <begin position="836"/>
        <end position="877"/>
    </location>
</feature>
<keyword evidence="7 13" id="KW-0418">Kinase</keyword>
<dbReference type="PROSITE" id="PS00678">
    <property type="entry name" value="WD_REPEATS_1"/>
    <property type="match status" value="4"/>
</dbReference>
<evidence type="ECO:0000256" key="6">
    <source>
        <dbReference type="ARBA" id="ARBA00022741"/>
    </source>
</evidence>
<keyword evidence="14" id="KW-1185">Reference proteome</keyword>
<dbReference type="RefSeq" id="WP_145240125.1">
    <property type="nucleotide sequence ID" value="NZ_CP036273.1"/>
</dbReference>
<organism evidence="13 14">
    <name type="scientific">Urbifossiella limnaea</name>
    <dbReference type="NCBI Taxonomy" id="2528023"/>
    <lineage>
        <taxon>Bacteria</taxon>
        <taxon>Pseudomonadati</taxon>
        <taxon>Planctomycetota</taxon>
        <taxon>Planctomycetia</taxon>
        <taxon>Gemmatales</taxon>
        <taxon>Gemmataceae</taxon>
        <taxon>Urbifossiella</taxon>
    </lineage>
</organism>
<dbReference type="InterPro" id="IPR000719">
    <property type="entry name" value="Prot_kinase_dom"/>
</dbReference>
<evidence type="ECO:0000256" key="11">
    <source>
        <dbReference type="SAM" id="Phobius"/>
    </source>
</evidence>
<dbReference type="CDD" id="cd14014">
    <property type="entry name" value="STKc_PknB_like"/>
    <property type="match status" value="1"/>
</dbReference>
<dbReference type="InterPro" id="IPR017441">
    <property type="entry name" value="Protein_kinase_ATP_BS"/>
</dbReference>
<feature type="repeat" description="WD" evidence="9">
    <location>
        <begin position="1174"/>
        <end position="1206"/>
    </location>
</feature>
<evidence type="ECO:0000256" key="1">
    <source>
        <dbReference type="ARBA" id="ARBA00012513"/>
    </source>
</evidence>
<dbReference type="Gene3D" id="1.10.510.10">
    <property type="entry name" value="Transferase(Phosphotransferase) domain 1"/>
    <property type="match status" value="1"/>
</dbReference>
<feature type="binding site" evidence="10">
    <location>
        <position position="155"/>
    </location>
    <ligand>
        <name>ATP</name>
        <dbReference type="ChEBI" id="CHEBI:30616"/>
    </ligand>
</feature>
<keyword evidence="8 10" id="KW-0067">ATP-binding</keyword>
<dbReference type="PROSITE" id="PS00108">
    <property type="entry name" value="PROTEIN_KINASE_ST"/>
    <property type="match status" value="1"/>
</dbReference>
<dbReference type="PANTHER" id="PTHR19879:SF9">
    <property type="entry name" value="TRANSCRIPTION INITIATION FACTOR TFIID SUBUNIT 5"/>
    <property type="match status" value="1"/>
</dbReference>
<dbReference type="EMBL" id="CP036273">
    <property type="protein sequence ID" value="QDU21286.1"/>
    <property type="molecule type" value="Genomic_DNA"/>
</dbReference>
<dbReference type="GO" id="GO:0004674">
    <property type="term" value="F:protein serine/threonine kinase activity"/>
    <property type="evidence" value="ECO:0007669"/>
    <property type="project" value="UniProtKB-KW"/>
</dbReference>